<accession>A0A1L9PVF0</accession>
<comment type="similarity">
    <text evidence="2 9">Belongs to the glyoxalase I family.</text>
</comment>
<evidence type="ECO:0000259" key="10">
    <source>
        <dbReference type="PROSITE" id="PS51819"/>
    </source>
</evidence>
<dbReference type="GO" id="GO:0046872">
    <property type="term" value="F:metal ion binding"/>
    <property type="evidence" value="ECO:0007669"/>
    <property type="project" value="UniProtKB-UniRule"/>
</dbReference>
<evidence type="ECO:0000256" key="7">
    <source>
        <dbReference type="PIRSR" id="PIRSR604361-1"/>
    </source>
</evidence>
<keyword evidence="4 8" id="KW-0479">Metal-binding</keyword>
<dbReference type="EMBL" id="KV878133">
    <property type="protein sequence ID" value="OJJ05501.1"/>
    <property type="molecule type" value="Genomic_DNA"/>
</dbReference>
<evidence type="ECO:0000256" key="8">
    <source>
        <dbReference type="PIRSR" id="PIRSR604361-3"/>
    </source>
</evidence>
<feature type="binding site" evidence="8">
    <location>
        <position position="180"/>
    </location>
    <ligand>
        <name>Zn(2+)</name>
        <dbReference type="ChEBI" id="CHEBI:29105"/>
        <note>ligand shared between dimeric partners</note>
    </ligand>
</feature>
<dbReference type="EC" id="4.4.1.5" evidence="3 9"/>
<dbReference type="InterPro" id="IPR004361">
    <property type="entry name" value="Glyoxalase_1"/>
</dbReference>
<gene>
    <name evidence="11" type="ORF">ASPVEDRAFT_45015</name>
</gene>
<evidence type="ECO:0000256" key="2">
    <source>
        <dbReference type="ARBA" id="ARBA00010363"/>
    </source>
</evidence>
<comment type="function">
    <text evidence="9">Catalyzes the conversion of hemimercaptal, formed from methylglyoxal and glutathione, to S-lactoylglutathione.</text>
</comment>
<comment type="cofactor">
    <cofactor evidence="8">
        <name>Zn(2+)</name>
        <dbReference type="ChEBI" id="CHEBI:29105"/>
    </cofactor>
    <text evidence="8">Binds 1 zinc ion per subunit. In the homodimer, two zinc ions are bound between subunits.</text>
</comment>
<comment type="catalytic activity">
    <reaction evidence="9">
        <text>(R)-S-lactoylglutathione = methylglyoxal + glutathione</text>
        <dbReference type="Rhea" id="RHEA:19069"/>
        <dbReference type="ChEBI" id="CHEBI:17158"/>
        <dbReference type="ChEBI" id="CHEBI:57474"/>
        <dbReference type="ChEBI" id="CHEBI:57925"/>
        <dbReference type="EC" id="4.4.1.5"/>
    </reaction>
</comment>
<dbReference type="GO" id="GO:0004462">
    <property type="term" value="F:lactoylglutathione lyase activity"/>
    <property type="evidence" value="ECO:0007669"/>
    <property type="project" value="UniProtKB-UniRule"/>
</dbReference>
<keyword evidence="6 9" id="KW-0456">Lyase</keyword>
<evidence type="ECO:0000256" key="5">
    <source>
        <dbReference type="ARBA" id="ARBA00022833"/>
    </source>
</evidence>
<dbReference type="InterPro" id="IPR029068">
    <property type="entry name" value="Glyas_Bleomycin-R_OHBP_Dase"/>
</dbReference>
<evidence type="ECO:0000256" key="9">
    <source>
        <dbReference type="RuleBase" id="RU361179"/>
    </source>
</evidence>
<feature type="active site" description="Proton donor/acceptor" evidence="7">
    <location>
        <position position="180"/>
    </location>
</feature>
<keyword evidence="12" id="KW-1185">Reference proteome</keyword>
<name>A0A1L9PVF0_ASPVE</name>
<proteinExistence type="inferred from homology"/>
<feature type="binding site" evidence="8">
    <location>
        <position position="134"/>
    </location>
    <ligand>
        <name>Zn(2+)</name>
        <dbReference type="ChEBI" id="CHEBI:29105"/>
        <note>ligand shared between dimeric partners</note>
    </ligand>
</feature>
<sequence>MLGKRTLFSLPTSFLRVLNPRFSILPATNRYLATMATDTSTYKLNHTMLRVKDPKRSVEFYKFLGLNQVQQLDFPENKFSLYFLAYNGPESLQGDRHWTDRHAVLELTHNHGTESDPNYSIVNGNTEPHRGFGHLAVSVDNIEQACKRLEDAGYQFQKKLTEGRMRHIAFVKDPDGYWVEIIRRKDEDYNTTTDPSTYRLNHTMLRVKDAEKSLKYYQDVMGMTLLKTNENKDAGFNLYFLGYPASNAKVAEGARNPVAEWEGLLELTWNYGTEKQEGQVYHNGNNEPQGFGHICISVDDLNGACERFEGLNVNWKKRLTDGRMKNVAFILDPDDYWIEVIQNETLKRTSNW</sequence>
<dbReference type="InterPro" id="IPR004360">
    <property type="entry name" value="Glyas_Fos-R_dOase_dom"/>
</dbReference>
<dbReference type="InterPro" id="IPR018146">
    <property type="entry name" value="Glyoxalase_1_CS"/>
</dbReference>
<dbReference type="PROSITE" id="PS51819">
    <property type="entry name" value="VOC"/>
    <property type="match status" value="2"/>
</dbReference>
<evidence type="ECO:0000256" key="6">
    <source>
        <dbReference type="ARBA" id="ARBA00023239"/>
    </source>
</evidence>
<dbReference type="Proteomes" id="UP000184073">
    <property type="component" value="Unassembled WGS sequence"/>
</dbReference>
<dbReference type="PANTHER" id="PTHR10374:SF30">
    <property type="entry name" value="LACTOYLGLUTATHIONE LYASE"/>
    <property type="match status" value="1"/>
</dbReference>
<dbReference type="GeneID" id="63728698"/>
<dbReference type="VEuPathDB" id="FungiDB:ASPVEDRAFT_45015"/>
<reference evidence="12" key="1">
    <citation type="journal article" date="2017" name="Genome Biol.">
        <title>Comparative genomics reveals high biological diversity and specific adaptations in the industrially and medically important fungal genus Aspergillus.</title>
        <authorList>
            <person name="de Vries R.P."/>
            <person name="Riley R."/>
            <person name="Wiebenga A."/>
            <person name="Aguilar-Osorio G."/>
            <person name="Amillis S."/>
            <person name="Uchima C.A."/>
            <person name="Anderluh G."/>
            <person name="Asadollahi M."/>
            <person name="Askin M."/>
            <person name="Barry K."/>
            <person name="Battaglia E."/>
            <person name="Bayram O."/>
            <person name="Benocci T."/>
            <person name="Braus-Stromeyer S.A."/>
            <person name="Caldana C."/>
            <person name="Canovas D."/>
            <person name="Cerqueira G.C."/>
            <person name="Chen F."/>
            <person name="Chen W."/>
            <person name="Choi C."/>
            <person name="Clum A."/>
            <person name="Dos Santos R.A."/>
            <person name="Damasio A.R."/>
            <person name="Diallinas G."/>
            <person name="Emri T."/>
            <person name="Fekete E."/>
            <person name="Flipphi M."/>
            <person name="Freyberg S."/>
            <person name="Gallo A."/>
            <person name="Gournas C."/>
            <person name="Habgood R."/>
            <person name="Hainaut M."/>
            <person name="Harispe M.L."/>
            <person name="Henrissat B."/>
            <person name="Hilden K.S."/>
            <person name="Hope R."/>
            <person name="Hossain A."/>
            <person name="Karabika E."/>
            <person name="Karaffa L."/>
            <person name="Karanyi Z."/>
            <person name="Krasevec N."/>
            <person name="Kuo A."/>
            <person name="Kusch H."/>
            <person name="LaButti K."/>
            <person name="Lagendijk E.L."/>
            <person name="Lapidus A."/>
            <person name="Levasseur A."/>
            <person name="Lindquist E."/>
            <person name="Lipzen A."/>
            <person name="Logrieco A.F."/>
            <person name="MacCabe A."/>
            <person name="Maekelae M.R."/>
            <person name="Malavazi I."/>
            <person name="Melin P."/>
            <person name="Meyer V."/>
            <person name="Mielnichuk N."/>
            <person name="Miskei M."/>
            <person name="Molnar A.P."/>
            <person name="Mule G."/>
            <person name="Ngan C.Y."/>
            <person name="Orejas M."/>
            <person name="Orosz E."/>
            <person name="Ouedraogo J.P."/>
            <person name="Overkamp K.M."/>
            <person name="Park H.-S."/>
            <person name="Perrone G."/>
            <person name="Piumi F."/>
            <person name="Punt P.J."/>
            <person name="Ram A.F."/>
            <person name="Ramon A."/>
            <person name="Rauscher S."/>
            <person name="Record E."/>
            <person name="Riano-Pachon D.M."/>
            <person name="Robert V."/>
            <person name="Roehrig J."/>
            <person name="Ruller R."/>
            <person name="Salamov A."/>
            <person name="Salih N.S."/>
            <person name="Samson R.A."/>
            <person name="Sandor E."/>
            <person name="Sanguinetti M."/>
            <person name="Schuetze T."/>
            <person name="Sepcic K."/>
            <person name="Shelest E."/>
            <person name="Sherlock G."/>
            <person name="Sophianopoulou V."/>
            <person name="Squina F.M."/>
            <person name="Sun H."/>
            <person name="Susca A."/>
            <person name="Todd R.B."/>
            <person name="Tsang A."/>
            <person name="Unkles S.E."/>
            <person name="van de Wiele N."/>
            <person name="van Rossen-Uffink D."/>
            <person name="Oliveira J.V."/>
            <person name="Vesth T.C."/>
            <person name="Visser J."/>
            <person name="Yu J.-H."/>
            <person name="Zhou M."/>
            <person name="Andersen M.R."/>
            <person name="Archer D.B."/>
            <person name="Baker S.E."/>
            <person name="Benoit I."/>
            <person name="Brakhage A.A."/>
            <person name="Braus G.H."/>
            <person name="Fischer R."/>
            <person name="Frisvad J.C."/>
            <person name="Goldman G.H."/>
            <person name="Houbraken J."/>
            <person name="Oakley B."/>
            <person name="Pocsi I."/>
            <person name="Scazzocchio C."/>
            <person name="Seiboth B."/>
            <person name="vanKuyk P.A."/>
            <person name="Wortman J."/>
            <person name="Dyer P.S."/>
            <person name="Grigoriev I.V."/>
        </authorList>
    </citation>
    <scope>NUCLEOTIDE SEQUENCE [LARGE SCALE GENOMIC DNA]</scope>
    <source>
        <strain evidence="12">CBS 583.65</strain>
    </source>
</reference>
<evidence type="ECO:0000313" key="11">
    <source>
        <dbReference type="EMBL" id="OJJ05501.1"/>
    </source>
</evidence>
<dbReference type="PROSITE" id="PS00934">
    <property type="entry name" value="GLYOXALASE_I_1"/>
    <property type="match status" value="1"/>
</dbReference>
<dbReference type="STRING" id="1036611.A0A1L9PVF0"/>
<evidence type="ECO:0000256" key="3">
    <source>
        <dbReference type="ARBA" id="ARBA00012081"/>
    </source>
</evidence>
<evidence type="ECO:0000256" key="1">
    <source>
        <dbReference type="ARBA" id="ARBA00005008"/>
    </source>
</evidence>
<dbReference type="PROSITE" id="PS00935">
    <property type="entry name" value="GLYOXALASE_I_2"/>
    <property type="match status" value="1"/>
</dbReference>
<dbReference type="OrthoDB" id="16820at2759"/>
<dbReference type="CDD" id="cd07233">
    <property type="entry name" value="GlxI_Zn"/>
    <property type="match status" value="2"/>
</dbReference>
<organism evidence="11 12">
    <name type="scientific">Aspergillus versicolor CBS 583.65</name>
    <dbReference type="NCBI Taxonomy" id="1036611"/>
    <lineage>
        <taxon>Eukaryota</taxon>
        <taxon>Fungi</taxon>
        <taxon>Dikarya</taxon>
        <taxon>Ascomycota</taxon>
        <taxon>Pezizomycotina</taxon>
        <taxon>Eurotiomycetes</taxon>
        <taxon>Eurotiomycetidae</taxon>
        <taxon>Eurotiales</taxon>
        <taxon>Aspergillaceae</taxon>
        <taxon>Aspergillus</taxon>
        <taxon>Aspergillus subgen. Nidulantes</taxon>
    </lineage>
</organism>
<dbReference type="NCBIfam" id="TIGR00068">
    <property type="entry name" value="glyox_I"/>
    <property type="match status" value="2"/>
</dbReference>
<dbReference type="Gene3D" id="3.10.180.10">
    <property type="entry name" value="2,3-Dihydroxybiphenyl 1,2-Dioxygenase, domain 1"/>
    <property type="match status" value="2"/>
</dbReference>
<comment type="pathway">
    <text evidence="1 9">Secondary metabolite metabolism; methylglyoxal degradation; (R)-lactate from methylglyoxal: step 1/2.</text>
</comment>
<evidence type="ECO:0000313" key="12">
    <source>
        <dbReference type="Proteomes" id="UP000184073"/>
    </source>
</evidence>
<keyword evidence="5 8" id="KW-0862">Zinc</keyword>
<dbReference type="RefSeq" id="XP_040671263.1">
    <property type="nucleotide sequence ID" value="XM_040813187.1"/>
</dbReference>
<feature type="domain" description="VOC" evidence="10">
    <location>
        <begin position="199"/>
        <end position="343"/>
    </location>
</feature>
<dbReference type="AlphaFoldDB" id="A0A1L9PVF0"/>
<feature type="domain" description="VOC" evidence="10">
    <location>
        <begin position="43"/>
        <end position="184"/>
    </location>
</feature>
<dbReference type="Pfam" id="PF00903">
    <property type="entry name" value="Glyoxalase"/>
    <property type="match status" value="2"/>
</dbReference>
<dbReference type="UniPathway" id="UPA00619">
    <property type="reaction ID" value="UER00675"/>
</dbReference>
<dbReference type="PANTHER" id="PTHR10374">
    <property type="entry name" value="LACTOYLGLUTATHIONE LYASE GLYOXALASE I"/>
    <property type="match status" value="1"/>
</dbReference>
<dbReference type="InterPro" id="IPR037523">
    <property type="entry name" value="VOC_core"/>
</dbReference>
<protein>
    <recommendedName>
        <fullName evidence="3 9">Lactoylglutathione lyase</fullName>
        <ecNumber evidence="3 9">4.4.1.5</ecNumber>
    </recommendedName>
    <alternativeName>
        <fullName evidence="9">Glyoxalase I</fullName>
    </alternativeName>
</protein>
<feature type="binding site" evidence="8">
    <location>
        <position position="106"/>
    </location>
    <ligand>
        <name>Zn(2+)</name>
        <dbReference type="ChEBI" id="CHEBI:29105"/>
        <note>ligand shared between dimeric partners</note>
    </ligand>
</feature>
<evidence type="ECO:0000256" key="4">
    <source>
        <dbReference type="ARBA" id="ARBA00022723"/>
    </source>
</evidence>
<dbReference type="SUPFAM" id="SSF54593">
    <property type="entry name" value="Glyoxalase/Bleomycin resistance protein/Dihydroxybiphenyl dioxygenase"/>
    <property type="match status" value="2"/>
</dbReference>